<protein>
    <recommendedName>
        <fullName evidence="4">DUF2177 domain-containing protein</fullName>
    </recommendedName>
</protein>
<evidence type="ECO:0000256" key="1">
    <source>
        <dbReference type="SAM" id="Phobius"/>
    </source>
</evidence>
<organism evidence="2 3">
    <name type="scientific">Candidatus Lambdaproteobacteria bacterium RIFOXYD2_FULL_50_16</name>
    <dbReference type="NCBI Taxonomy" id="1817772"/>
    <lineage>
        <taxon>Bacteria</taxon>
        <taxon>Pseudomonadati</taxon>
        <taxon>Pseudomonadota</taxon>
        <taxon>Candidatus Lambdaproteobacteria</taxon>
    </lineage>
</organism>
<name>A0A1F6G9S1_9PROT</name>
<keyword evidence="1" id="KW-0812">Transmembrane</keyword>
<keyword evidence="1" id="KW-1133">Transmembrane helix</keyword>
<dbReference type="EMBL" id="MFNE01000033">
    <property type="protein sequence ID" value="OGG94846.1"/>
    <property type="molecule type" value="Genomic_DNA"/>
</dbReference>
<comment type="caution">
    <text evidence="2">The sequence shown here is derived from an EMBL/GenBank/DDBJ whole genome shotgun (WGS) entry which is preliminary data.</text>
</comment>
<feature type="transmembrane region" description="Helical" evidence="1">
    <location>
        <begin position="107"/>
        <end position="130"/>
    </location>
</feature>
<gene>
    <name evidence="2" type="ORF">A2527_12940</name>
</gene>
<evidence type="ECO:0000313" key="2">
    <source>
        <dbReference type="EMBL" id="OGG94846.1"/>
    </source>
</evidence>
<reference evidence="2 3" key="1">
    <citation type="journal article" date="2016" name="Nat. Commun.">
        <title>Thousands of microbial genomes shed light on interconnected biogeochemical processes in an aquifer system.</title>
        <authorList>
            <person name="Anantharaman K."/>
            <person name="Brown C.T."/>
            <person name="Hug L.A."/>
            <person name="Sharon I."/>
            <person name="Castelle C.J."/>
            <person name="Probst A.J."/>
            <person name="Thomas B.C."/>
            <person name="Singh A."/>
            <person name="Wilkins M.J."/>
            <person name="Karaoz U."/>
            <person name="Brodie E.L."/>
            <person name="Williams K.H."/>
            <person name="Hubbard S.S."/>
            <person name="Banfield J.F."/>
        </authorList>
    </citation>
    <scope>NUCLEOTIDE SEQUENCE [LARGE SCALE GENOMIC DNA]</scope>
</reference>
<dbReference type="Proteomes" id="UP000178449">
    <property type="component" value="Unassembled WGS sequence"/>
</dbReference>
<accession>A0A1F6G9S1</accession>
<evidence type="ECO:0008006" key="4">
    <source>
        <dbReference type="Google" id="ProtNLM"/>
    </source>
</evidence>
<feature type="transmembrane region" description="Helical" evidence="1">
    <location>
        <begin position="82"/>
        <end position="101"/>
    </location>
</feature>
<evidence type="ECO:0000313" key="3">
    <source>
        <dbReference type="Proteomes" id="UP000178449"/>
    </source>
</evidence>
<keyword evidence="1" id="KW-0472">Membrane</keyword>
<sequence length="134" mass="14811">MNLKKMGLAALLIFILWTILDFVIHGLILGNTYEDLIPLIRPTFEMKMGLINLVLIINVGCFVSIYALFVKPKTPKRALGYGALYGLALGFGMGFGTYASMPIPFMLAWVWCGGFWVEGLLAGGILGWLVKENH</sequence>
<dbReference type="AlphaFoldDB" id="A0A1F6G9S1"/>
<proteinExistence type="predicted"/>
<feature type="transmembrane region" description="Helical" evidence="1">
    <location>
        <begin position="50"/>
        <end position="70"/>
    </location>
</feature>